<reference evidence="2" key="1">
    <citation type="submission" date="2013-06" db="EMBL/GenBank/DDBJ databases">
        <title>Complete Genome Sequence of Hyperthermophilic Palaeococcus pacificus DY20341T, Isolated from a Deep-Sea Hydrothermal Sediments.</title>
        <authorList>
            <person name="Zeng X."/>
            <person name="Shao Z."/>
        </authorList>
    </citation>
    <scope>NUCLEOTIDE SEQUENCE [LARGE SCALE GENOMIC DNA]</scope>
    <source>
        <strain evidence="2">DY20341</strain>
    </source>
</reference>
<organism evidence="1 2">
    <name type="scientific">Palaeococcus pacificus DY20341</name>
    <dbReference type="NCBI Taxonomy" id="1343739"/>
    <lineage>
        <taxon>Archaea</taxon>
        <taxon>Methanobacteriati</taxon>
        <taxon>Methanobacteriota</taxon>
        <taxon>Thermococci</taxon>
        <taxon>Thermococcales</taxon>
        <taxon>Thermococcaceae</taxon>
        <taxon>Palaeococcus</taxon>
    </lineage>
</organism>
<dbReference type="AlphaFoldDB" id="A0A075LTY3"/>
<sequence>MSHWIIILFFVRGVVIYSGNPSTIWNGKEEIRVYLPYNTSLPLGKEMRILGIARLYSTLTIYVQSEEDVEILGDAPEKPLGGESIGEIAVGMCQVLKSSTYLKLNCTKLKLYNAKARTGDIIKFRALRRKNSLYCLNCIVVKKREALENSICQPQKEGIIKIEGNVSWIKIYKNGFGLANITNNNCWILLKLKKSLNLTLSQNQSIVAFGEFTTYRDMPALKIDEREDVCLKSSS</sequence>
<dbReference type="Proteomes" id="UP000027981">
    <property type="component" value="Chromosome"/>
</dbReference>
<accession>A0A075LTY3</accession>
<evidence type="ECO:0000313" key="2">
    <source>
        <dbReference type="Proteomes" id="UP000027981"/>
    </source>
</evidence>
<protein>
    <submittedName>
        <fullName evidence="1">Uncharacterized protein</fullName>
    </submittedName>
</protein>
<name>A0A075LTY3_9EURY</name>
<dbReference type="eggNOG" id="arCOG04020">
    <property type="taxonomic scope" value="Archaea"/>
</dbReference>
<dbReference type="EMBL" id="CP006019">
    <property type="protein sequence ID" value="AIF69427.1"/>
    <property type="molecule type" value="Genomic_DNA"/>
</dbReference>
<dbReference type="KEGG" id="ppac:PAP_05080"/>
<gene>
    <name evidence="1" type="ORF">PAP_05080</name>
</gene>
<reference evidence="1 2" key="2">
    <citation type="journal article" date="2015" name="Genome Announc.">
        <title>Complete Genome Sequence of Hyperthermophilic Piezophilic Archaeon Palaeococcus pacificus DY20341T, Isolated from Deep-Sea Hydrothermal Sediments.</title>
        <authorList>
            <person name="Zeng X."/>
            <person name="Jebbar M."/>
            <person name="Shao Z."/>
        </authorList>
    </citation>
    <scope>NUCLEOTIDE SEQUENCE [LARGE SCALE GENOMIC DNA]</scope>
    <source>
        <strain evidence="1 2">DY20341</strain>
    </source>
</reference>
<keyword evidence="2" id="KW-1185">Reference proteome</keyword>
<evidence type="ECO:0000313" key="1">
    <source>
        <dbReference type="EMBL" id="AIF69427.1"/>
    </source>
</evidence>
<proteinExistence type="predicted"/>
<dbReference type="HOGENOM" id="CLU_1178161_0_0_2"/>